<evidence type="ECO:0000313" key="2">
    <source>
        <dbReference type="EMBL" id="WPF88750.1"/>
    </source>
</evidence>
<organism evidence="2">
    <name type="scientific">Cyanobacterium aponinum AL20115</name>
    <dbReference type="NCBI Taxonomy" id="3090662"/>
    <lineage>
        <taxon>Bacteria</taxon>
        <taxon>Bacillati</taxon>
        <taxon>Cyanobacteriota</taxon>
        <taxon>Cyanophyceae</taxon>
        <taxon>Oscillatoriophycideae</taxon>
        <taxon>Chroococcales</taxon>
        <taxon>Geminocystaceae</taxon>
        <taxon>Cyanobacterium</taxon>
    </lineage>
</organism>
<dbReference type="RefSeq" id="WP_099434878.1">
    <property type="nucleotide sequence ID" value="NZ_CP138348.1"/>
</dbReference>
<evidence type="ECO:0000256" key="1">
    <source>
        <dbReference type="SAM" id="SignalP"/>
    </source>
</evidence>
<protein>
    <recommendedName>
        <fullName evidence="3">Filamentous hemagglutinin</fullName>
    </recommendedName>
</protein>
<keyword evidence="1" id="KW-0732">Signal</keyword>
<dbReference type="AlphaFoldDB" id="A0AAF1C5P6"/>
<feature type="signal peptide" evidence="1">
    <location>
        <begin position="1"/>
        <end position="22"/>
    </location>
</feature>
<accession>A0AAF1C5P6</accession>
<gene>
    <name evidence="2" type="ORF">SAY89_00300</name>
</gene>
<proteinExistence type="predicted"/>
<reference evidence="2" key="1">
    <citation type="submission" date="2023-11" db="EMBL/GenBank/DDBJ databases">
        <title>Genome sequence of Cyanobacterium aponinum BCRC AL20115.</title>
        <authorList>
            <person name="Chang H.-Y."/>
            <person name="Lin K.-M."/>
            <person name="Hsueh H.-T."/>
            <person name="Chu H.-A."/>
            <person name="Kuo C.-H."/>
        </authorList>
    </citation>
    <scope>NUCLEOTIDE SEQUENCE</scope>
    <source>
        <strain evidence="2">AL20115</strain>
    </source>
</reference>
<name>A0AAF1C5P6_9CHRO</name>
<feature type="chain" id="PRO_5042259473" description="Filamentous hemagglutinin" evidence="1">
    <location>
        <begin position="23"/>
        <end position="135"/>
    </location>
</feature>
<dbReference type="EMBL" id="CP138348">
    <property type="protein sequence ID" value="WPF88750.1"/>
    <property type="molecule type" value="Genomic_DNA"/>
</dbReference>
<sequence length="135" mass="13027">MKNIHRVLLVSGMAIGSSTLFGASALAGGGMAGSAAFNLISDGQATPAQVVSGVATAAAVGQNGASAWSFQTGTNNSAGAIGSAGVITVDTFSASSVTSVSDTVPASYTDNTNTLTNNADIQLGTTSGDAIINSP</sequence>
<evidence type="ECO:0008006" key="3">
    <source>
        <dbReference type="Google" id="ProtNLM"/>
    </source>
</evidence>